<keyword evidence="4" id="KW-0804">Transcription</keyword>
<dbReference type="InterPro" id="IPR005119">
    <property type="entry name" value="LysR_subst-bd"/>
</dbReference>
<feature type="domain" description="HTH lysR-type" evidence="5">
    <location>
        <begin position="1"/>
        <end position="60"/>
    </location>
</feature>
<dbReference type="SUPFAM" id="SSF53850">
    <property type="entry name" value="Periplasmic binding protein-like II"/>
    <property type="match status" value="1"/>
</dbReference>
<comment type="similarity">
    <text evidence="1">Belongs to the LysR transcriptional regulatory family.</text>
</comment>
<evidence type="ECO:0000256" key="3">
    <source>
        <dbReference type="ARBA" id="ARBA00023125"/>
    </source>
</evidence>
<dbReference type="CDD" id="cd05466">
    <property type="entry name" value="PBP2_LTTR_substrate"/>
    <property type="match status" value="1"/>
</dbReference>
<dbReference type="SUPFAM" id="SSF46785">
    <property type="entry name" value="Winged helix' DNA-binding domain"/>
    <property type="match status" value="1"/>
</dbReference>
<organism evidence="6 8">
    <name type="scientific">Iodobacter fluviatilis</name>
    <dbReference type="NCBI Taxonomy" id="537"/>
    <lineage>
        <taxon>Bacteria</taxon>
        <taxon>Pseudomonadati</taxon>
        <taxon>Pseudomonadota</taxon>
        <taxon>Betaproteobacteria</taxon>
        <taxon>Neisseriales</taxon>
        <taxon>Chitinibacteraceae</taxon>
        <taxon>Iodobacter</taxon>
    </lineage>
</organism>
<dbReference type="Gene3D" id="1.10.10.10">
    <property type="entry name" value="Winged helix-like DNA-binding domain superfamily/Winged helix DNA-binding domain"/>
    <property type="match status" value="1"/>
</dbReference>
<dbReference type="Proteomes" id="UP000295794">
    <property type="component" value="Unassembled WGS sequence"/>
</dbReference>
<dbReference type="RefSeq" id="WP_115228091.1">
    <property type="nucleotide sequence ID" value="NZ_CAWOLO010000019.1"/>
</dbReference>
<dbReference type="Pfam" id="PF03466">
    <property type="entry name" value="LysR_substrate"/>
    <property type="match status" value="1"/>
</dbReference>
<protein>
    <submittedName>
        <fullName evidence="6">Cyn operon transcriptional activator</fullName>
    </submittedName>
    <submittedName>
        <fullName evidence="7">DNA-binding transcriptional LysR family regulator</fullName>
    </submittedName>
</protein>
<dbReference type="PRINTS" id="PR00039">
    <property type="entry name" value="HTHLYSR"/>
</dbReference>
<reference evidence="6 8" key="1">
    <citation type="submission" date="2018-06" db="EMBL/GenBank/DDBJ databases">
        <authorList>
            <consortium name="Pathogen Informatics"/>
            <person name="Doyle S."/>
        </authorList>
    </citation>
    <scope>NUCLEOTIDE SEQUENCE [LARGE SCALE GENOMIC DNA]</scope>
    <source>
        <strain evidence="6 8">NCTC11159</strain>
    </source>
</reference>
<dbReference type="InterPro" id="IPR000847">
    <property type="entry name" value="LysR_HTH_N"/>
</dbReference>
<keyword evidence="9" id="KW-1185">Reference proteome</keyword>
<dbReference type="EMBL" id="UGHR01000001">
    <property type="protein sequence ID" value="STQ91895.1"/>
    <property type="molecule type" value="Genomic_DNA"/>
</dbReference>
<sequence length="299" mass="33359">MKYSLDQLSAFKAAAECGSFSAAARRLGRAQSLISTAIANLEIDLGVSLFQRDGRYPQLSAEGARLLPEAIAILQRCDQLSGIAHGLTAGQEAKLRLAVDDSAQMPWLGDLLQQLAVKFPHLELELLFPIMEDLYKLLLSGRVDLGISYEAAEHPKELAFHALRECEMQFVVSRQHPLAQEKTLTLEILQNHRQLMVTGRHSGAEKERFRYSPSVWWVEGDWAVLELVRRGLGWACLPNHFADLALEQDIVQLPLQHFESRLQLGVQLVWHPAHPLGLAGQWLKETLIHNSSPISGKSG</sequence>
<keyword evidence="2" id="KW-0805">Transcription regulation</keyword>
<evidence type="ECO:0000256" key="4">
    <source>
        <dbReference type="ARBA" id="ARBA00023163"/>
    </source>
</evidence>
<gene>
    <name evidence="6" type="primary">cynR_2</name>
    <name evidence="7" type="ORF">EV682_11945</name>
    <name evidence="6" type="ORF">NCTC11159_02978</name>
</gene>
<dbReference type="PANTHER" id="PTHR30126:SF91">
    <property type="entry name" value="LYSR FAMILY TRANSCRIPTIONAL REGULATOR"/>
    <property type="match status" value="1"/>
</dbReference>
<evidence type="ECO:0000256" key="1">
    <source>
        <dbReference type="ARBA" id="ARBA00009437"/>
    </source>
</evidence>
<dbReference type="PANTHER" id="PTHR30126">
    <property type="entry name" value="HTH-TYPE TRANSCRIPTIONAL REGULATOR"/>
    <property type="match status" value="1"/>
</dbReference>
<name>A0A377QB06_9NEIS</name>
<evidence type="ECO:0000313" key="8">
    <source>
        <dbReference type="Proteomes" id="UP000255108"/>
    </source>
</evidence>
<dbReference type="PROSITE" id="PS50931">
    <property type="entry name" value="HTH_LYSR"/>
    <property type="match status" value="1"/>
</dbReference>
<dbReference type="GO" id="GO:0000976">
    <property type="term" value="F:transcription cis-regulatory region binding"/>
    <property type="evidence" value="ECO:0007669"/>
    <property type="project" value="TreeGrafter"/>
</dbReference>
<dbReference type="InterPro" id="IPR036388">
    <property type="entry name" value="WH-like_DNA-bd_sf"/>
</dbReference>
<dbReference type="OrthoDB" id="196624at2"/>
<accession>A0A377QB06</accession>
<dbReference type="GO" id="GO:0003700">
    <property type="term" value="F:DNA-binding transcription factor activity"/>
    <property type="evidence" value="ECO:0007669"/>
    <property type="project" value="InterPro"/>
</dbReference>
<proteinExistence type="inferred from homology"/>
<evidence type="ECO:0000259" key="5">
    <source>
        <dbReference type="PROSITE" id="PS50931"/>
    </source>
</evidence>
<dbReference type="Gene3D" id="3.40.190.290">
    <property type="match status" value="1"/>
</dbReference>
<dbReference type="Proteomes" id="UP000255108">
    <property type="component" value="Unassembled WGS sequence"/>
</dbReference>
<dbReference type="FunFam" id="1.10.10.10:FF:000001">
    <property type="entry name" value="LysR family transcriptional regulator"/>
    <property type="match status" value="1"/>
</dbReference>
<evidence type="ECO:0000313" key="6">
    <source>
        <dbReference type="EMBL" id="STQ91895.1"/>
    </source>
</evidence>
<evidence type="ECO:0000313" key="7">
    <source>
        <dbReference type="EMBL" id="TCU81788.1"/>
    </source>
</evidence>
<dbReference type="AlphaFoldDB" id="A0A377QB06"/>
<evidence type="ECO:0000313" key="9">
    <source>
        <dbReference type="Proteomes" id="UP000295794"/>
    </source>
</evidence>
<dbReference type="EMBL" id="SMBT01000019">
    <property type="protein sequence ID" value="TCU81788.1"/>
    <property type="molecule type" value="Genomic_DNA"/>
</dbReference>
<evidence type="ECO:0000256" key="2">
    <source>
        <dbReference type="ARBA" id="ARBA00023015"/>
    </source>
</evidence>
<reference evidence="7 9" key="2">
    <citation type="submission" date="2019-03" db="EMBL/GenBank/DDBJ databases">
        <title>Genomic Encyclopedia of Type Strains, Phase IV (KMG-IV): sequencing the most valuable type-strain genomes for metagenomic binning, comparative biology and taxonomic classification.</title>
        <authorList>
            <person name="Goeker M."/>
        </authorList>
    </citation>
    <scope>NUCLEOTIDE SEQUENCE [LARGE SCALE GENOMIC DNA]</scope>
    <source>
        <strain evidence="7 9">DSM 3764</strain>
    </source>
</reference>
<dbReference type="Pfam" id="PF00126">
    <property type="entry name" value="HTH_1"/>
    <property type="match status" value="1"/>
</dbReference>
<dbReference type="InterPro" id="IPR036390">
    <property type="entry name" value="WH_DNA-bd_sf"/>
</dbReference>
<keyword evidence="3 7" id="KW-0238">DNA-binding</keyword>